<evidence type="ECO:0000313" key="2">
    <source>
        <dbReference type="Proteomes" id="UP001165064"/>
    </source>
</evidence>
<gene>
    <name evidence="1" type="ORF">Amon02_000782500</name>
</gene>
<dbReference type="Proteomes" id="UP001165064">
    <property type="component" value="Unassembled WGS sequence"/>
</dbReference>
<accession>A0ACB5TDL3</accession>
<proteinExistence type="predicted"/>
<keyword evidence="2" id="KW-1185">Reference proteome</keyword>
<sequence>MSSKRHHYQQPQDKRVPNYRASSFSNPNTNSNNNLLSLTKPNDEINDADDVVNETLNSSITGNSSEVTLGEPQLDVQKRGNIVVNDEDDVKLHKNLVTYGAVSSSDDPLNEDLLETPPIQNQNENEPVPNLTTPFLRWRSDSTSSSVLDEDYESLIDDDTVTDTDLLNMARNEHKLQPWYKRPSLPTLCVFVFMFIFSMSFSQASQLELVVTGVCHKVTHDSPSLTCDSPLVQQSSVALQKWLSVAPGLVGMLVTGKLGQLSDIYGRKRIFVFTLSCISLSHLLNCIALNPNWIHFNPSFIVLAAMIGYIGGNVSMLMALANTYIVDVVEPDQINQAMGKLMAFMYFV</sequence>
<evidence type="ECO:0000313" key="1">
    <source>
        <dbReference type="EMBL" id="GME85971.1"/>
    </source>
</evidence>
<protein>
    <submittedName>
        <fullName evidence="1">Unnamed protein product</fullName>
    </submittedName>
</protein>
<organism evidence="1 2">
    <name type="scientific">Ambrosiozyma monospora</name>
    <name type="common">Yeast</name>
    <name type="synonym">Endomycopsis monosporus</name>
    <dbReference type="NCBI Taxonomy" id="43982"/>
    <lineage>
        <taxon>Eukaryota</taxon>
        <taxon>Fungi</taxon>
        <taxon>Dikarya</taxon>
        <taxon>Ascomycota</taxon>
        <taxon>Saccharomycotina</taxon>
        <taxon>Pichiomycetes</taxon>
        <taxon>Pichiales</taxon>
        <taxon>Pichiaceae</taxon>
        <taxon>Ambrosiozyma</taxon>
    </lineage>
</organism>
<dbReference type="EMBL" id="BSXS01006703">
    <property type="protein sequence ID" value="GME85971.1"/>
    <property type="molecule type" value="Genomic_DNA"/>
</dbReference>
<reference evidence="1" key="1">
    <citation type="submission" date="2023-04" db="EMBL/GenBank/DDBJ databases">
        <title>Ambrosiozyma monospora NBRC 10751.</title>
        <authorList>
            <person name="Ichikawa N."/>
            <person name="Sato H."/>
            <person name="Tonouchi N."/>
        </authorList>
    </citation>
    <scope>NUCLEOTIDE SEQUENCE</scope>
    <source>
        <strain evidence="1">NBRC 10751</strain>
    </source>
</reference>
<name>A0ACB5TDL3_AMBMO</name>
<comment type="caution">
    <text evidence="1">The sequence shown here is derived from an EMBL/GenBank/DDBJ whole genome shotgun (WGS) entry which is preliminary data.</text>
</comment>